<dbReference type="AlphaFoldDB" id="A0A8J2HX86"/>
<comment type="caution">
    <text evidence="1">The sequence shown here is derived from an EMBL/GenBank/DDBJ whole genome shotgun (WGS) entry which is preliminary data.</text>
</comment>
<proteinExistence type="predicted"/>
<dbReference type="RefSeq" id="XP_043166102.1">
    <property type="nucleotide sequence ID" value="XM_043310167.1"/>
</dbReference>
<sequence length="208" mass="23788">MKDHSLHASESQYERQLKIWGVRKNRRRTNWCRIIRHLDGLVGQGKDSVVIVDGIEQSKEKISREVARNKYRSYKDAPTQPPRKPNARGFALLLLLERAADIRRFLHRELKTGIDAMLYGIGAGVRFVIDSTTWQASEEDASLEESASEMEDIRISDLEYGDNEELGSSLGDDWTAAETEAADVTLGEPKQNGWERWFDWGAYYRASP</sequence>
<evidence type="ECO:0000313" key="2">
    <source>
        <dbReference type="Proteomes" id="UP000676310"/>
    </source>
</evidence>
<gene>
    <name evidence="1" type="ORF">ALTATR162_LOCUS2561</name>
</gene>
<organism evidence="1 2">
    <name type="scientific">Alternaria atra</name>
    <dbReference type="NCBI Taxonomy" id="119953"/>
    <lineage>
        <taxon>Eukaryota</taxon>
        <taxon>Fungi</taxon>
        <taxon>Dikarya</taxon>
        <taxon>Ascomycota</taxon>
        <taxon>Pezizomycotina</taxon>
        <taxon>Dothideomycetes</taxon>
        <taxon>Pleosporomycetidae</taxon>
        <taxon>Pleosporales</taxon>
        <taxon>Pleosporineae</taxon>
        <taxon>Pleosporaceae</taxon>
        <taxon>Alternaria</taxon>
        <taxon>Alternaria sect. Ulocladioides</taxon>
    </lineage>
</organism>
<reference evidence="1" key="1">
    <citation type="submission" date="2021-05" db="EMBL/GenBank/DDBJ databases">
        <authorList>
            <person name="Stam R."/>
        </authorList>
    </citation>
    <scope>NUCLEOTIDE SEQUENCE</scope>
    <source>
        <strain evidence="1">CS162</strain>
    </source>
</reference>
<accession>A0A8J2HX86</accession>
<dbReference type="EMBL" id="CAJRGZ010000015">
    <property type="protein sequence ID" value="CAG5150143.1"/>
    <property type="molecule type" value="Genomic_DNA"/>
</dbReference>
<evidence type="ECO:0008006" key="3">
    <source>
        <dbReference type="Google" id="ProtNLM"/>
    </source>
</evidence>
<evidence type="ECO:0000313" key="1">
    <source>
        <dbReference type="EMBL" id="CAG5150143.1"/>
    </source>
</evidence>
<dbReference type="OrthoDB" id="539213at2759"/>
<dbReference type="GeneID" id="67014020"/>
<name>A0A8J2HX86_9PLEO</name>
<dbReference type="Proteomes" id="UP000676310">
    <property type="component" value="Unassembled WGS sequence"/>
</dbReference>
<protein>
    <recommendedName>
        <fullName evidence="3">Clr5 domain-containing protein</fullName>
    </recommendedName>
</protein>
<keyword evidence="2" id="KW-1185">Reference proteome</keyword>